<name>A0ABN7VET9_GIGMA</name>
<keyword evidence="1" id="KW-0175">Coiled coil</keyword>
<dbReference type="Proteomes" id="UP000789901">
    <property type="component" value="Unassembled WGS sequence"/>
</dbReference>
<feature type="non-terminal residue" evidence="3">
    <location>
        <position position="1"/>
    </location>
</feature>
<sequence>DMWLAIFGVGAHQTSHKYFGSDKYISGTALYRIDNDVDAFREITFKDCFNPNYTASVVQGSYCPDNEGGRESFILTRRLYNGVTNNKHVPSNVIVSYANENNWYNAIKNNLQKTVLSVIGRLKIGSSRVPYIVASDIEWTYLTNESQSSSSSSKEKSRSREELDTQLDNIEKKYATLFSQPLQKKPKLSLHSTSAKKSNNSSVSVNFLNIVSQVCLNEHPPKCNDMNPMPQTTEQNNLSDTSTCTIPFSNTKNDVNTCTNNCDPIISVSTTLPLSRDKNTKQAKKGLRPLLPLKK</sequence>
<feature type="coiled-coil region" evidence="1">
    <location>
        <begin position="153"/>
        <end position="180"/>
    </location>
</feature>
<reference evidence="3 4" key="1">
    <citation type="submission" date="2021-06" db="EMBL/GenBank/DDBJ databases">
        <authorList>
            <person name="Kallberg Y."/>
            <person name="Tangrot J."/>
            <person name="Rosling A."/>
        </authorList>
    </citation>
    <scope>NUCLEOTIDE SEQUENCE [LARGE SCALE GENOMIC DNA]</scope>
    <source>
        <strain evidence="3 4">120-4 pot B 10/14</strain>
    </source>
</reference>
<gene>
    <name evidence="3" type="ORF">GMARGA_LOCUS17796</name>
</gene>
<comment type="caution">
    <text evidence="3">The sequence shown here is derived from an EMBL/GenBank/DDBJ whole genome shotgun (WGS) entry which is preliminary data.</text>
</comment>
<feature type="compositionally biased region" description="Basic residues" evidence="2">
    <location>
        <begin position="281"/>
        <end position="295"/>
    </location>
</feature>
<feature type="region of interest" description="Disordered" evidence="2">
    <location>
        <begin position="276"/>
        <end position="295"/>
    </location>
</feature>
<protein>
    <submittedName>
        <fullName evidence="3">34141_t:CDS:1</fullName>
    </submittedName>
</protein>
<evidence type="ECO:0000313" key="3">
    <source>
        <dbReference type="EMBL" id="CAG8763931.1"/>
    </source>
</evidence>
<evidence type="ECO:0000313" key="4">
    <source>
        <dbReference type="Proteomes" id="UP000789901"/>
    </source>
</evidence>
<evidence type="ECO:0000256" key="1">
    <source>
        <dbReference type="SAM" id="Coils"/>
    </source>
</evidence>
<accession>A0ABN7VET9</accession>
<evidence type="ECO:0000256" key="2">
    <source>
        <dbReference type="SAM" id="MobiDB-lite"/>
    </source>
</evidence>
<dbReference type="EMBL" id="CAJVQB010013708">
    <property type="protein sequence ID" value="CAG8763931.1"/>
    <property type="molecule type" value="Genomic_DNA"/>
</dbReference>
<proteinExistence type="predicted"/>
<keyword evidence="4" id="KW-1185">Reference proteome</keyword>
<organism evidence="3 4">
    <name type="scientific">Gigaspora margarita</name>
    <dbReference type="NCBI Taxonomy" id="4874"/>
    <lineage>
        <taxon>Eukaryota</taxon>
        <taxon>Fungi</taxon>
        <taxon>Fungi incertae sedis</taxon>
        <taxon>Mucoromycota</taxon>
        <taxon>Glomeromycotina</taxon>
        <taxon>Glomeromycetes</taxon>
        <taxon>Diversisporales</taxon>
        <taxon>Gigasporaceae</taxon>
        <taxon>Gigaspora</taxon>
    </lineage>
</organism>